<name>A0ACC1UAU5_9AGAR</name>
<protein>
    <submittedName>
        <fullName evidence="1">Uncharacterized protein</fullName>
    </submittedName>
</protein>
<comment type="caution">
    <text evidence="1">The sequence shown here is derived from an EMBL/GenBank/DDBJ whole genome shotgun (WGS) entry which is preliminary data.</text>
</comment>
<evidence type="ECO:0000313" key="2">
    <source>
        <dbReference type="Proteomes" id="UP001163835"/>
    </source>
</evidence>
<organism evidence="1 2">
    <name type="scientific">Lentinula aff. lateritia</name>
    <dbReference type="NCBI Taxonomy" id="2804960"/>
    <lineage>
        <taxon>Eukaryota</taxon>
        <taxon>Fungi</taxon>
        <taxon>Dikarya</taxon>
        <taxon>Basidiomycota</taxon>
        <taxon>Agaricomycotina</taxon>
        <taxon>Agaricomycetes</taxon>
        <taxon>Agaricomycetidae</taxon>
        <taxon>Agaricales</taxon>
        <taxon>Marasmiineae</taxon>
        <taxon>Omphalotaceae</taxon>
        <taxon>Lentinula</taxon>
    </lineage>
</organism>
<proteinExistence type="predicted"/>
<dbReference type="EMBL" id="MU794982">
    <property type="protein sequence ID" value="KAJ3813855.1"/>
    <property type="molecule type" value="Genomic_DNA"/>
</dbReference>
<keyword evidence="2" id="KW-1185">Reference proteome</keyword>
<dbReference type="Proteomes" id="UP001163835">
    <property type="component" value="Unassembled WGS sequence"/>
</dbReference>
<accession>A0ACC1UAU5</accession>
<sequence length="369" mass="41543">MKKDVDKPPKYLYDGRFVNAFLESNMIQMNGSRLPNRHNPKSELKGPPKHIPLTLPPLHQQRVRVHPRQVTLPPMTQFMQMTFANRYYKDPDHLPPAFSLQSLGPGRRGQNFAGDIVSSKEASSIPQPRLLPPKFRSDHRIWNLLRVTNYYLPDDLHYAIVTGQHPQVISDLIVKLEADYRQRKTHPSSYYELTVLCSDPLHPIWNLLLLTDYDLPDEVRDAINESLAQHPPAVKVGGRRLSINSKPHTHRTQATSEESDERNSFAELSRTDAAAPDSESFPVPFDDYPRPTSHSQNGEDQEHREEVPHLRKDQKHGHGSSVGGGGGAESYVSSRKTEETMPTRDYNVHGGGKSFGAGGRIVQPAGKGL</sequence>
<gene>
    <name evidence="1" type="ORF">F5876DRAFT_73474</name>
</gene>
<reference evidence="1" key="1">
    <citation type="submission" date="2022-09" db="EMBL/GenBank/DDBJ databases">
        <title>A Global Phylogenomic Analysis of the Shiitake Genus Lentinula.</title>
        <authorList>
            <consortium name="DOE Joint Genome Institute"/>
            <person name="Sierra-Patev S."/>
            <person name="Min B."/>
            <person name="Naranjo-Ortiz M."/>
            <person name="Looney B."/>
            <person name="Konkel Z."/>
            <person name="Slot J.C."/>
            <person name="Sakamoto Y."/>
            <person name="Steenwyk J.L."/>
            <person name="Rokas A."/>
            <person name="Carro J."/>
            <person name="Camarero S."/>
            <person name="Ferreira P."/>
            <person name="Molpeceres G."/>
            <person name="Ruiz-Duenas F.J."/>
            <person name="Serrano A."/>
            <person name="Henrissat B."/>
            <person name="Drula E."/>
            <person name="Hughes K.W."/>
            <person name="Mata J.L."/>
            <person name="Ishikawa N.K."/>
            <person name="Vargas-Isla R."/>
            <person name="Ushijima S."/>
            <person name="Smith C.A."/>
            <person name="Ahrendt S."/>
            <person name="Andreopoulos W."/>
            <person name="He G."/>
            <person name="Labutti K."/>
            <person name="Lipzen A."/>
            <person name="Ng V."/>
            <person name="Riley R."/>
            <person name="Sandor L."/>
            <person name="Barry K."/>
            <person name="Martinez A.T."/>
            <person name="Xiao Y."/>
            <person name="Gibbons J.G."/>
            <person name="Terashima K."/>
            <person name="Grigoriev I.V."/>
            <person name="Hibbett D.S."/>
        </authorList>
    </citation>
    <scope>NUCLEOTIDE SEQUENCE</scope>
    <source>
        <strain evidence="1">TMI1499</strain>
    </source>
</reference>
<evidence type="ECO:0000313" key="1">
    <source>
        <dbReference type="EMBL" id="KAJ3813855.1"/>
    </source>
</evidence>